<evidence type="ECO:0000313" key="2">
    <source>
        <dbReference type="Proteomes" id="UP001243757"/>
    </source>
</evidence>
<dbReference type="EMBL" id="JASNJD010000004">
    <property type="protein sequence ID" value="MDK3017459.1"/>
    <property type="molecule type" value="Genomic_DNA"/>
</dbReference>
<dbReference type="Proteomes" id="UP001243757">
    <property type="component" value="Unassembled WGS sequence"/>
</dbReference>
<comment type="caution">
    <text evidence="1">The sequence shown here is derived from an EMBL/GenBank/DDBJ whole genome shotgun (WGS) entry which is preliminary data.</text>
</comment>
<gene>
    <name evidence="1" type="ORF">QO033_07205</name>
</gene>
<proteinExistence type="predicted"/>
<dbReference type="RefSeq" id="WP_284480275.1">
    <property type="nucleotide sequence ID" value="NZ_JASNJD010000004.1"/>
</dbReference>
<sequence>MTEPAIAILPHGHRLGPALSSLPVSALIWPEGCPERLQGRTVGDLAATDHLIVYPRTDIHVRLRRGTRARISLILAEPAVIHARHHRMLRLSWRRFHRILTFNEDLLRHLPNAVLFPLGTTWVPEWRQLPLDKTAMCSLIASAKRHSDGHKLRHAMVEWARDTGQEIEVMGRGYTPFEAKAEGLAPFRYSIVIENTRETNYFSEKLLDAVLCNTVPIYWGCPNLDRFMVPEGIIQCQSAAELQAAVAAMSVADFEARLPQLRRLQGELEKYIDIDARAAKIIRQSL</sequence>
<evidence type="ECO:0000313" key="1">
    <source>
        <dbReference type="EMBL" id="MDK3017459.1"/>
    </source>
</evidence>
<name>A0ABT7EYW6_9RHOB</name>
<dbReference type="InterPro" id="IPR038577">
    <property type="entry name" value="GT10-like_C_sf"/>
</dbReference>
<organism evidence="1 2">
    <name type="scientific">Pseudodonghicola flavimaris</name>
    <dbReference type="NCBI Taxonomy" id="3050036"/>
    <lineage>
        <taxon>Bacteria</taxon>
        <taxon>Pseudomonadati</taxon>
        <taxon>Pseudomonadota</taxon>
        <taxon>Alphaproteobacteria</taxon>
        <taxon>Rhodobacterales</taxon>
        <taxon>Paracoccaceae</taxon>
        <taxon>Pseudodonghicola</taxon>
    </lineage>
</organism>
<keyword evidence="2" id="KW-1185">Reference proteome</keyword>
<dbReference type="SUPFAM" id="SSF53756">
    <property type="entry name" value="UDP-Glycosyltransferase/glycogen phosphorylase"/>
    <property type="match status" value="1"/>
</dbReference>
<dbReference type="Gene3D" id="3.40.50.11660">
    <property type="entry name" value="Glycosyl transferase family 10, C-terminal domain"/>
    <property type="match status" value="1"/>
</dbReference>
<accession>A0ABT7EYW6</accession>
<reference evidence="1 2" key="1">
    <citation type="submission" date="2023-05" db="EMBL/GenBank/DDBJ databases">
        <title>Pseudodonghicola sp. nov.</title>
        <authorList>
            <person name="Huang J."/>
        </authorList>
    </citation>
    <scope>NUCLEOTIDE SEQUENCE [LARGE SCALE GENOMIC DNA]</scope>
    <source>
        <strain evidence="1 2">IC7</strain>
    </source>
</reference>
<protein>
    <submittedName>
        <fullName evidence="1">Glycosyltransferase family 10</fullName>
    </submittedName>
</protein>